<dbReference type="InParanoid" id="E9G6V4"/>
<name>E9G6V4_DAPPU</name>
<accession>E9G6V4</accession>
<keyword evidence="3" id="KW-1185">Reference proteome</keyword>
<feature type="region of interest" description="Disordered" evidence="1">
    <location>
        <begin position="73"/>
        <end position="96"/>
    </location>
</feature>
<dbReference type="AlphaFoldDB" id="E9G6V4"/>
<dbReference type="Proteomes" id="UP000000305">
    <property type="component" value="Unassembled WGS sequence"/>
</dbReference>
<dbReference type="PANTHER" id="PTHR10782">
    <property type="entry name" value="ZINC FINGER MIZ DOMAIN-CONTAINING PROTEIN"/>
    <property type="match status" value="1"/>
</dbReference>
<reference evidence="2 3" key="1">
    <citation type="journal article" date="2011" name="Science">
        <title>The ecoresponsive genome of Daphnia pulex.</title>
        <authorList>
            <person name="Colbourne J.K."/>
            <person name="Pfrender M.E."/>
            <person name="Gilbert D."/>
            <person name="Thomas W.K."/>
            <person name="Tucker A."/>
            <person name="Oakley T.H."/>
            <person name="Tokishita S."/>
            <person name="Aerts A."/>
            <person name="Arnold G.J."/>
            <person name="Basu M.K."/>
            <person name="Bauer D.J."/>
            <person name="Caceres C.E."/>
            <person name="Carmel L."/>
            <person name="Casola C."/>
            <person name="Choi J.H."/>
            <person name="Detter J.C."/>
            <person name="Dong Q."/>
            <person name="Dusheyko S."/>
            <person name="Eads B.D."/>
            <person name="Frohlich T."/>
            <person name="Geiler-Samerotte K.A."/>
            <person name="Gerlach D."/>
            <person name="Hatcher P."/>
            <person name="Jogdeo S."/>
            <person name="Krijgsveld J."/>
            <person name="Kriventseva E.V."/>
            <person name="Kultz D."/>
            <person name="Laforsch C."/>
            <person name="Lindquist E."/>
            <person name="Lopez J."/>
            <person name="Manak J.R."/>
            <person name="Muller J."/>
            <person name="Pangilinan J."/>
            <person name="Patwardhan R.P."/>
            <person name="Pitluck S."/>
            <person name="Pritham E.J."/>
            <person name="Rechtsteiner A."/>
            <person name="Rho M."/>
            <person name="Rogozin I.B."/>
            <person name="Sakarya O."/>
            <person name="Salamov A."/>
            <person name="Schaack S."/>
            <person name="Shapiro H."/>
            <person name="Shiga Y."/>
            <person name="Skalitzky C."/>
            <person name="Smith Z."/>
            <person name="Souvorov A."/>
            <person name="Sung W."/>
            <person name="Tang Z."/>
            <person name="Tsuchiya D."/>
            <person name="Tu H."/>
            <person name="Vos H."/>
            <person name="Wang M."/>
            <person name="Wolf Y.I."/>
            <person name="Yamagata H."/>
            <person name="Yamada T."/>
            <person name="Ye Y."/>
            <person name="Shaw J.R."/>
            <person name="Andrews J."/>
            <person name="Crease T.J."/>
            <person name="Tang H."/>
            <person name="Lucas S.M."/>
            <person name="Robertson H.M."/>
            <person name="Bork P."/>
            <person name="Koonin E.V."/>
            <person name="Zdobnov E.M."/>
            <person name="Grigoriev I.V."/>
            <person name="Lynch M."/>
            <person name="Boore J.L."/>
        </authorList>
    </citation>
    <scope>NUCLEOTIDE SEQUENCE [LARGE SCALE GENOMIC DNA]</scope>
</reference>
<dbReference type="STRING" id="6669.E9G6V4"/>
<dbReference type="HOGENOM" id="CLU_1108025_0_0_1"/>
<proteinExistence type="predicted"/>
<protein>
    <submittedName>
        <fullName evidence="2">Uncharacterized protein</fullName>
    </submittedName>
</protein>
<organism evidence="2 3">
    <name type="scientific">Daphnia pulex</name>
    <name type="common">Water flea</name>
    <dbReference type="NCBI Taxonomy" id="6669"/>
    <lineage>
        <taxon>Eukaryota</taxon>
        <taxon>Metazoa</taxon>
        <taxon>Ecdysozoa</taxon>
        <taxon>Arthropoda</taxon>
        <taxon>Crustacea</taxon>
        <taxon>Branchiopoda</taxon>
        <taxon>Diplostraca</taxon>
        <taxon>Cladocera</taxon>
        <taxon>Anomopoda</taxon>
        <taxon>Daphniidae</taxon>
        <taxon>Daphnia</taxon>
    </lineage>
</organism>
<evidence type="ECO:0000256" key="1">
    <source>
        <dbReference type="SAM" id="MobiDB-lite"/>
    </source>
</evidence>
<evidence type="ECO:0000313" key="2">
    <source>
        <dbReference type="EMBL" id="EFX84811.1"/>
    </source>
</evidence>
<dbReference type="EMBL" id="GL732533">
    <property type="protein sequence ID" value="EFX84811.1"/>
    <property type="molecule type" value="Genomic_DNA"/>
</dbReference>
<dbReference type="OrthoDB" id="27975at2759"/>
<feature type="region of interest" description="Disordered" evidence="1">
    <location>
        <begin position="204"/>
        <end position="227"/>
    </location>
</feature>
<dbReference type="KEGG" id="dpx:DAPPUDRAFT_99137"/>
<dbReference type="PANTHER" id="PTHR10782:SF4">
    <property type="entry name" value="TONALLI, ISOFORM E"/>
    <property type="match status" value="1"/>
</dbReference>
<sequence>MERDYSFFSIFPFLFARSKTALLEGLEIDQYLWGILNTLSSNSSSASDAEEVTIDSAANWRPVNQKLMSANVKTEDDGGQETSCHGSKRAKVMSPGSVTLPTMPNWDLGQSLSPFCPPDMNSKTSPPSSASNFLLTVVCFFFFPFQTQQQQQQQAIRNDTLAQLDLSSDLNFDPAAVIDGGGEGQEGLNLLPDSVVDPMDLLSYLDPPELATPPSSGGSSVGGSGNSLSGQLSAGSLCVNSTNDDLLALFD</sequence>
<gene>
    <name evidence="2" type="ORF">DAPPUDRAFT_99137</name>
</gene>
<dbReference type="eggNOG" id="KOG2169">
    <property type="taxonomic scope" value="Eukaryota"/>
</dbReference>
<evidence type="ECO:0000313" key="3">
    <source>
        <dbReference type="Proteomes" id="UP000000305"/>
    </source>
</evidence>